<evidence type="ECO:0000256" key="3">
    <source>
        <dbReference type="ARBA" id="ARBA00023295"/>
    </source>
</evidence>
<dbReference type="PANTHER" id="PTHR42800">
    <property type="entry name" value="EXOINULINASE INUD (AFU_ORTHOLOGUE AFUA_5G00480)"/>
    <property type="match status" value="1"/>
</dbReference>
<dbReference type="InterPro" id="IPR013189">
    <property type="entry name" value="Glyco_hydro_32_C"/>
</dbReference>
<name>A0ABW3K5G7_9BACT</name>
<dbReference type="Pfam" id="PF08244">
    <property type="entry name" value="Glyco_hydro_32C"/>
    <property type="match status" value="1"/>
</dbReference>
<feature type="domain" description="Glycosyl hydrolase family 32 N-terminal" evidence="5">
    <location>
        <begin position="48"/>
        <end position="369"/>
    </location>
</feature>
<dbReference type="SUPFAM" id="SSF75005">
    <property type="entry name" value="Arabinanase/levansucrase/invertase"/>
    <property type="match status" value="1"/>
</dbReference>
<dbReference type="PANTHER" id="PTHR42800:SF1">
    <property type="entry name" value="EXOINULINASE INUD (AFU_ORTHOLOGUE AFUA_5G00480)"/>
    <property type="match status" value="1"/>
</dbReference>
<evidence type="ECO:0000256" key="4">
    <source>
        <dbReference type="RuleBase" id="RU362110"/>
    </source>
</evidence>
<dbReference type="CDD" id="cd18622">
    <property type="entry name" value="GH32_Inu-like"/>
    <property type="match status" value="1"/>
</dbReference>
<dbReference type="InterPro" id="IPR013320">
    <property type="entry name" value="ConA-like_dom_sf"/>
</dbReference>
<evidence type="ECO:0000259" key="6">
    <source>
        <dbReference type="Pfam" id="PF08244"/>
    </source>
</evidence>
<dbReference type="InterPro" id="IPR013148">
    <property type="entry name" value="Glyco_hydro_32_N"/>
</dbReference>
<comment type="similarity">
    <text evidence="1 4">Belongs to the glycosyl hydrolase 32 family.</text>
</comment>
<evidence type="ECO:0000313" key="7">
    <source>
        <dbReference type="EMBL" id="MFD1000468.1"/>
    </source>
</evidence>
<organism evidence="7 8">
    <name type="scientific">Ohtaekwangia kribbensis</name>
    <dbReference type="NCBI Taxonomy" id="688913"/>
    <lineage>
        <taxon>Bacteria</taxon>
        <taxon>Pseudomonadati</taxon>
        <taxon>Bacteroidota</taxon>
        <taxon>Cytophagia</taxon>
        <taxon>Cytophagales</taxon>
        <taxon>Fulvivirgaceae</taxon>
        <taxon>Ohtaekwangia</taxon>
    </lineage>
</organism>
<dbReference type="Proteomes" id="UP001597112">
    <property type="component" value="Unassembled WGS sequence"/>
</dbReference>
<dbReference type="EMBL" id="JBHTKA010000004">
    <property type="protein sequence ID" value="MFD1000468.1"/>
    <property type="molecule type" value="Genomic_DNA"/>
</dbReference>
<dbReference type="RefSeq" id="WP_377579887.1">
    <property type="nucleotide sequence ID" value="NZ_JBHTKA010000004.1"/>
</dbReference>
<evidence type="ECO:0000256" key="1">
    <source>
        <dbReference type="ARBA" id="ARBA00009902"/>
    </source>
</evidence>
<accession>A0ABW3K5G7</accession>
<proteinExistence type="inferred from homology"/>
<keyword evidence="3 4" id="KW-0326">Glycosidase</keyword>
<dbReference type="Pfam" id="PF00251">
    <property type="entry name" value="Glyco_hydro_32N"/>
    <property type="match status" value="1"/>
</dbReference>
<evidence type="ECO:0000256" key="2">
    <source>
        <dbReference type="ARBA" id="ARBA00022801"/>
    </source>
</evidence>
<dbReference type="InterPro" id="IPR023296">
    <property type="entry name" value="Glyco_hydro_beta-prop_sf"/>
</dbReference>
<protein>
    <submittedName>
        <fullName evidence="7">Glycoside hydrolase family 32 protein</fullName>
    </submittedName>
</protein>
<comment type="caution">
    <text evidence="7">The sequence shown here is derived from an EMBL/GenBank/DDBJ whole genome shotgun (WGS) entry which is preliminary data.</text>
</comment>
<sequence>MQKYIVYAVVLILTASCTIKPPVESQGTVVDDTVKARKYTEQYRPAFHFSPDHNWTNDPNGLLYFDGEYHLFYQYNPFGNKWGHMSWGHAVSSDLLRWEHLPVAITEYTDKASGDSTMIFSGSAVADVNNTSGFFSKGGGGMVAIYTSHVHRNNQQLTQHQSVAYSEDRGRTFTRYTDNPVLDKKLKDFRDPKVFWYEPEKKWVMTVVVPDKFKAQFYESKNLKDWKLLSEFGPLGDTAKIWECPDLIEVPLLDNPAKKKWVLLISNSHPQGPTFVGMQYFVGNFDGRKFTPEYPKQYPLYLEYGKDFYAAVTFNNVPKSDGRTILLGWANNWAYGQDIPTEPWRSAMTLPRELYLKNTAYGYRVIQKPVRELAAIRDDSVKYTPPGKVFPGKSFEVNYSYTAGNAAKFGFKIITGENEETIIGYDKSLQEVYIDRTKSGNVSFHSNFPSVDRAPVKLQNGKLKLQVFVDNSIVEVYINDGEQVITDQIFPTSSEYSLQQFAEGGTAEADMRVWKIKSVWLD</sequence>
<reference evidence="8" key="1">
    <citation type="journal article" date="2019" name="Int. J. Syst. Evol. Microbiol.">
        <title>The Global Catalogue of Microorganisms (GCM) 10K type strain sequencing project: providing services to taxonomists for standard genome sequencing and annotation.</title>
        <authorList>
            <consortium name="The Broad Institute Genomics Platform"/>
            <consortium name="The Broad Institute Genome Sequencing Center for Infectious Disease"/>
            <person name="Wu L."/>
            <person name="Ma J."/>
        </authorList>
    </citation>
    <scope>NUCLEOTIDE SEQUENCE [LARGE SCALE GENOMIC DNA]</scope>
    <source>
        <strain evidence="8">CCUG 58938</strain>
    </source>
</reference>
<dbReference type="Gene3D" id="2.115.10.20">
    <property type="entry name" value="Glycosyl hydrolase domain, family 43"/>
    <property type="match status" value="1"/>
</dbReference>
<gene>
    <name evidence="7" type="ORF">ACFQ21_14180</name>
</gene>
<dbReference type="GO" id="GO:0016787">
    <property type="term" value="F:hydrolase activity"/>
    <property type="evidence" value="ECO:0007669"/>
    <property type="project" value="UniProtKB-KW"/>
</dbReference>
<keyword evidence="8" id="KW-1185">Reference proteome</keyword>
<dbReference type="SUPFAM" id="SSF49899">
    <property type="entry name" value="Concanavalin A-like lectins/glucanases"/>
    <property type="match status" value="1"/>
</dbReference>
<evidence type="ECO:0000259" key="5">
    <source>
        <dbReference type="Pfam" id="PF00251"/>
    </source>
</evidence>
<dbReference type="SMART" id="SM00640">
    <property type="entry name" value="Glyco_32"/>
    <property type="match status" value="1"/>
</dbReference>
<dbReference type="Gene3D" id="2.60.120.560">
    <property type="entry name" value="Exo-inulinase, domain 1"/>
    <property type="match status" value="1"/>
</dbReference>
<feature type="domain" description="Glycosyl hydrolase family 32 C-terminal" evidence="6">
    <location>
        <begin position="384"/>
        <end position="514"/>
    </location>
</feature>
<evidence type="ECO:0000313" key="8">
    <source>
        <dbReference type="Proteomes" id="UP001597112"/>
    </source>
</evidence>
<dbReference type="InterPro" id="IPR001362">
    <property type="entry name" value="Glyco_hydro_32"/>
</dbReference>
<dbReference type="PROSITE" id="PS51257">
    <property type="entry name" value="PROKAR_LIPOPROTEIN"/>
    <property type="match status" value="1"/>
</dbReference>
<keyword evidence="2 4" id="KW-0378">Hydrolase</keyword>